<proteinExistence type="predicted"/>
<feature type="transmembrane region" description="Helical" evidence="1">
    <location>
        <begin position="57"/>
        <end position="80"/>
    </location>
</feature>
<keyword evidence="1" id="KW-0472">Membrane</keyword>
<feature type="transmembrane region" description="Helical" evidence="1">
    <location>
        <begin position="7"/>
        <end position="32"/>
    </location>
</feature>
<dbReference type="RefSeq" id="WP_068953774.1">
    <property type="nucleotide sequence ID" value="NZ_LGLV01000006.1"/>
</dbReference>
<gene>
    <name evidence="2" type="ORF">ADU59_08940</name>
</gene>
<keyword evidence="1" id="KW-0812">Transmembrane</keyword>
<evidence type="ECO:0000313" key="3">
    <source>
        <dbReference type="Proteomes" id="UP000093111"/>
    </source>
</evidence>
<keyword evidence="3" id="KW-1185">Reference proteome</keyword>
<name>A0A1C7P2P3_9HYPH</name>
<dbReference type="Proteomes" id="UP000093111">
    <property type="component" value="Unassembled WGS sequence"/>
</dbReference>
<dbReference type="AlphaFoldDB" id="A0A1C7P2P3"/>
<evidence type="ECO:0000256" key="1">
    <source>
        <dbReference type="SAM" id="Phobius"/>
    </source>
</evidence>
<accession>A0A1C7P2P3</accession>
<dbReference type="EMBL" id="LGLV01000006">
    <property type="protein sequence ID" value="OBZ95530.1"/>
    <property type="molecule type" value="Genomic_DNA"/>
</dbReference>
<keyword evidence="1" id="KW-1133">Transmembrane helix</keyword>
<protein>
    <submittedName>
        <fullName evidence="2">Uncharacterized protein</fullName>
    </submittedName>
</protein>
<sequence length="82" mass="8557">MSTLGNLILSAVLAVLTSLIVAALFLPVYGIFEGGAHNCLNDGIGECMSAIPLSMLIYGPLFSIAGGLIGTPVFMMILAWRD</sequence>
<organism evidence="2 3">
    <name type="scientific">Pararhizobium polonicum</name>
    <dbReference type="NCBI Taxonomy" id="1612624"/>
    <lineage>
        <taxon>Bacteria</taxon>
        <taxon>Pseudomonadati</taxon>
        <taxon>Pseudomonadota</taxon>
        <taxon>Alphaproteobacteria</taxon>
        <taxon>Hyphomicrobiales</taxon>
        <taxon>Rhizobiaceae</taxon>
        <taxon>Rhizobium/Agrobacterium group</taxon>
        <taxon>Pararhizobium</taxon>
    </lineage>
</organism>
<comment type="caution">
    <text evidence="2">The sequence shown here is derived from an EMBL/GenBank/DDBJ whole genome shotgun (WGS) entry which is preliminary data.</text>
</comment>
<dbReference type="OrthoDB" id="8420482at2"/>
<reference evidence="2 3" key="1">
    <citation type="journal article" date="2016" name="Syst. Appl. Microbiol.">
        <title>Pararhizobium polonicum sp. nov. isolated from tumors on stone fruit rootstocks.</title>
        <authorList>
            <person name="Pulawska J."/>
            <person name="Kuzmanovic N."/>
            <person name="Willems A."/>
            <person name="Pothier J.F."/>
        </authorList>
    </citation>
    <scope>NUCLEOTIDE SEQUENCE [LARGE SCALE GENOMIC DNA]</scope>
    <source>
        <strain evidence="2 3">F5.1</strain>
    </source>
</reference>
<evidence type="ECO:0000313" key="2">
    <source>
        <dbReference type="EMBL" id="OBZ95530.1"/>
    </source>
</evidence>